<comment type="caution">
    <text evidence="2">The sequence shown here is derived from an EMBL/GenBank/DDBJ whole genome shotgun (WGS) entry which is preliminary data.</text>
</comment>
<evidence type="ECO:0000313" key="2">
    <source>
        <dbReference type="EMBL" id="KAK5113998.1"/>
    </source>
</evidence>
<reference evidence="2" key="1">
    <citation type="submission" date="2023-08" db="EMBL/GenBank/DDBJ databases">
        <title>Black Yeasts Isolated from many extreme environments.</title>
        <authorList>
            <person name="Coleine C."/>
            <person name="Stajich J.E."/>
            <person name="Selbmann L."/>
        </authorList>
    </citation>
    <scope>NUCLEOTIDE SEQUENCE</scope>
    <source>
        <strain evidence="2">CCFEE 5401</strain>
    </source>
</reference>
<feature type="compositionally biased region" description="Polar residues" evidence="1">
    <location>
        <begin position="1"/>
        <end position="22"/>
    </location>
</feature>
<dbReference type="EMBL" id="JAVRRL010000020">
    <property type="protein sequence ID" value="KAK5113998.1"/>
    <property type="molecule type" value="Genomic_DNA"/>
</dbReference>
<dbReference type="PANTHER" id="PTHR37490">
    <property type="entry name" value="EXPRESSED PROTEIN"/>
    <property type="match status" value="1"/>
</dbReference>
<dbReference type="Pfam" id="PF11913">
    <property type="entry name" value="DUF3431"/>
    <property type="match status" value="1"/>
</dbReference>
<organism evidence="2 3">
    <name type="scientific">Meristemomyces frigidus</name>
    <dbReference type="NCBI Taxonomy" id="1508187"/>
    <lineage>
        <taxon>Eukaryota</taxon>
        <taxon>Fungi</taxon>
        <taxon>Dikarya</taxon>
        <taxon>Ascomycota</taxon>
        <taxon>Pezizomycotina</taxon>
        <taxon>Dothideomycetes</taxon>
        <taxon>Dothideomycetidae</taxon>
        <taxon>Mycosphaerellales</taxon>
        <taxon>Teratosphaeriaceae</taxon>
        <taxon>Meristemomyces</taxon>
    </lineage>
</organism>
<name>A0AAN7YPZ5_9PEZI</name>
<dbReference type="AlphaFoldDB" id="A0AAN7YPZ5"/>
<sequence>MLGPVTRSSANASSTYEQQGSTAAHHMSSPGPQETPKPDVHPSSSMTSTTEPIASPTPLTKAVVMGRLSNEDVDWVTRDLPGWQHYIYTVDLEPNITISPTGFRTPINKGREAMPYLTYIIDHYNKLSDVNVFIHAHRNGYPAAWHNDAKDYDAVTMLAELQLPFVQEQGYANLRCRAIPGCPDEIQPWREPFDQNRDTEHIYPDVYGIFFNQTFDQYRDEIAVVGTQCCAQFAVSREQIQKHSRSEYMRWRQYVIETEHSDAVIGRVLEYMWHIIFGRSAVHCEEVVKCWCDVFGRCDVRGFRFGGG</sequence>
<dbReference type="Proteomes" id="UP001310890">
    <property type="component" value="Unassembled WGS sequence"/>
</dbReference>
<protein>
    <submittedName>
        <fullName evidence="2">Uncharacterized protein</fullName>
    </submittedName>
</protein>
<dbReference type="InterPro" id="IPR021838">
    <property type="entry name" value="DUF3431"/>
</dbReference>
<proteinExistence type="predicted"/>
<evidence type="ECO:0000256" key="1">
    <source>
        <dbReference type="SAM" id="MobiDB-lite"/>
    </source>
</evidence>
<feature type="compositionally biased region" description="Polar residues" evidence="1">
    <location>
        <begin position="42"/>
        <end position="52"/>
    </location>
</feature>
<dbReference type="PANTHER" id="PTHR37490:SF2">
    <property type="match status" value="1"/>
</dbReference>
<accession>A0AAN7YPZ5</accession>
<feature type="region of interest" description="Disordered" evidence="1">
    <location>
        <begin position="1"/>
        <end position="58"/>
    </location>
</feature>
<gene>
    <name evidence="2" type="ORF">LTR62_003121</name>
</gene>
<evidence type="ECO:0000313" key="3">
    <source>
        <dbReference type="Proteomes" id="UP001310890"/>
    </source>
</evidence>